<dbReference type="Proteomes" id="UP000448943">
    <property type="component" value="Unassembled WGS sequence"/>
</dbReference>
<name>A0A6N9Q808_9BACL</name>
<dbReference type="OrthoDB" id="2987626at2"/>
<comment type="caution">
    <text evidence="1">The sequence shown here is derived from an EMBL/GenBank/DDBJ whole genome shotgun (WGS) entry which is preliminary data.</text>
</comment>
<dbReference type="EMBL" id="SIJB01000040">
    <property type="protein sequence ID" value="NBI30754.1"/>
    <property type="molecule type" value="Genomic_DNA"/>
</dbReference>
<keyword evidence="2" id="KW-1185">Reference proteome</keyword>
<dbReference type="RefSeq" id="WP_160647566.1">
    <property type="nucleotide sequence ID" value="NZ_SIJB01000040.1"/>
</dbReference>
<evidence type="ECO:0000313" key="2">
    <source>
        <dbReference type="Proteomes" id="UP000448943"/>
    </source>
</evidence>
<sequence length="180" mass="21024">MQTNSVDTISTAYQQAVLRWKQGHQSFQIIIITMNTLLDSSIQALNQREWNLLTKSLDRLSNLMKASTATMKYTSDFSPKSYEELIRPSMMPPFLSDGFSGVLNIDHKLMLNKFRKLRDLMVQKLGDKHQWPSLITKSWNQFMDTQAHNREHHGLVCQHFVDDGVSLMQNFYKEKRKTNK</sequence>
<proteinExistence type="predicted"/>
<evidence type="ECO:0000313" key="1">
    <source>
        <dbReference type="EMBL" id="NBI30754.1"/>
    </source>
</evidence>
<protein>
    <recommendedName>
        <fullName evidence="3">DinB superfamily protein</fullName>
    </recommendedName>
</protein>
<gene>
    <name evidence="1" type="ORF">ERL59_17525</name>
</gene>
<evidence type="ECO:0008006" key="3">
    <source>
        <dbReference type="Google" id="ProtNLM"/>
    </source>
</evidence>
<accession>A0A6N9Q808</accession>
<reference evidence="1 2" key="1">
    <citation type="submission" date="2019-01" db="EMBL/GenBank/DDBJ databases">
        <title>Chengkuizengella sp. nov., isolated from deep-sea sediment of East Pacific Ocean.</title>
        <authorList>
            <person name="Yang J."/>
            <person name="Lai Q."/>
            <person name="Shao Z."/>
        </authorList>
    </citation>
    <scope>NUCLEOTIDE SEQUENCE [LARGE SCALE GENOMIC DNA]</scope>
    <source>
        <strain evidence="1 2">YPA3-1-1</strain>
    </source>
</reference>
<organism evidence="1 2">
    <name type="scientific">Chengkuizengella marina</name>
    <dbReference type="NCBI Taxonomy" id="2507566"/>
    <lineage>
        <taxon>Bacteria</taxon>
        <taxon>Bacillati</taxon>
        <taxon>Bacillota</taxon>
        <taxon>Bacilli</taxon>
        <taxon>Bacillales</taxon>
        <taxon>Paenibacillaceae</taxon>
        <taxon>Chengkuizengella</taxon>
    </lineage>
</organism>
<dbReference type="AlphaFoldDB" id="A0A6N9Q808"/>